<feature type="domain" description="Phosphagen kinase C-terminal" evidence="7">
    <location>
        <begin position="13"/>
        <end position="239"/>
    </location>
</feature>
<proteinExistence type="inferred from homology"/>
<gene>
    <name evidence="8" type="ORF">IAC57_05730</name>
</gene>
<dbReference type="EMBL" id="DVMZ01000152">
    <property type="protein sequence ID" value="HIU59588.1"/>
    <property type="molecule type" value="Genomic_DNA"/>
</dbReference>
<keyword evidence="4 5" id="KW-0067">ATP-binding</keyword>
<dbReference type="InterPro" id="IPR022415">
    <property type="entry name" value="ATP-guanido_PTrfase_AS"/>
</dbReference>
<dbReference type="Proteomes" id="UP000824081">
    <property type="component" value="Unassembled WGS sequence"/>
</dbReference>
<organism evidence="8 9">
    <name type="scientific">Candidatus Scatosoma pullistercoris</name>
    <dbReference type="NCBI Taxonomy" id="2840934"/>
    <lineage>
        <taxon>Bacteria</taxon>
        <taxon>Bacillati</taxon>
        <taxon>Bacillota</taxon>
        <taxon>Clostridia</taxon>
        <taxon>Candidatus Scatosoma</taxon>
    </lineage>
</organism>
<evidence type="ECO:0000256" key="1">
    <source>
        <dbReference type="ARBA" id="ARBA00022679"/>
    </source>
</evidence>
<feature type="binding site" evidence="5">
    <location>
        <position position="110"/>
    </location>
    <ligand>
        <name>ATP</name>
        <dbReference type="ChEBI" id="CHEBI:30616"/>
    </ligand>
</feature>
<keyword evidence="3 5" id="KW-0418">Kinase</keyword>
<dbReference type="PROSITE" id="PS51510">
    <property type="entry name" value="PHOSPHAGEN_KINASE_C"/>
    <property type="match status" value="1"/>
</dbReference>
<feature type="binding site" evidence="5">
    <location>
        <position position="76"/>
    </location>
    <ligand>
        <name>ATP</name>
        <dbReference type="ChEBI" id="CHEBI:30616"/>
    </ligand>
</feature>
<protein>
    <submittedName>
        <fullName evidence="8">ATP--guanido phosphotransferase</fullName>
    </submittedName>
</protein>
<evidence type="ECO:0000313" key="9">
    <source>
        <dbReference type="Proteomes" id="UP000824081"/>
    </source>
</evidence>
<evidence type="ECO:0000256" key="4">
    <source>
        <dbReference type="ARBA" id="ARBA00022840"/>
    </source>
</evidence>
<evidence type="ECO:0000256" key="6">
    <source>
        <dbReference type="RuleBase" id="RU000505"/>
    </source>
</evidence>
<dbReference type="PANTHER" id="PTHR11547:SF38">
    <property type="entry name" value="ARGININE KINASE 1-RELATED"/>
    <property type="match status" value="1"/>
</dbReference>
<comment type="similarity">
    <text evidence="5 6">Belongs to the ATP:guanido phosphotransferase family.</text>
</comment>
<accession>A0A9D1SHA0</accession>
<reference evidence="8" key="2">
    <citation type="journal article" date="2021" name="PeerJ">
        <title>Extensive microbial diversity within the chicken gut microbiome revealed by metagenomics and culture.</title>
        <authorList>
            <person name="Gilroy R."/>
            <person name="Ravi A."/>
            <person name="Getino M."/>
            <person name="Pursley I."/>
            <person name="Horton D.L."/>
            <person name="Alikhan N.F."/>
            <person name="Baker D."/>
            <person name="Gharbi K."/>
            <person name="Hall N."/>
            <person name="Watson M."/>
            <person name="Adriaenssens E.M."/>
            <person name="Foster-Nyarko E."/>
            <person name="Jarju S."/>
            <person name="Secka A."/>
            <person name="Antonio M."/>
            <person name="Oren A."/>
            <person name="Chaudhuri R.R."/>
            <person name="La Ragione R."/>
            <person name="Hildebrand F."/>
            <person name="Pallen M.J."/>
        </authorList>
    </citation>
    <scope>NUCLEOTIDE SEQUENCE</scope>
    <source>
        <strain evidence="8">11687</strain>
    </source>
</reference>
<comment type="caution">
    <text evidence="8">The sequence shown here is derived from an EMBL/GenBank/DDBJ whole genome shotgun (WGS) entry which is preliminary data.</text>
</comment>
<dbReference type="PANTHER" id="PTHR11547">
    <property type="entry name" value="ARGININE OR CREATINE KINASE"/>
    <property type="match status" value="1"/>
</dbReference>
<feature type="binding site" evidence="5">
    <location>
        <begin position="16"/>
        <end position="20"/>
    </location>
    <ligand>
        <name>ATP</name>
        <dbReference type="ChEBI" id="CHEBI:30616"/>
    </ligand>
</feature>
<keyword evidence="1 5" id="KW-0808">Transferase</keyword>
<evidence type="ECO:0000256" key="3">
    <source>
        <dbReference type="ARBA" id="ARBA00022777"/>
    </source>
</evidence>
<dbReference type="CDD" id="cd07930">
    <property type="entry name" value="bacterial_phosphagen_kinase"/>
    <property type="match status" value="1"/>
</dbReference>
<dbReference type="AlphaFoldDB" id="A0A9D1SHA0"/>
<evidence type="ECO:0000256" key="2">
    <source>
        <dbReference type="ARBA" id="ARBA00022741"/>
    </source>
</evidence>
<sequence>MVELDSSDLIGTTVTSTRIRLARNLSSYPFPDKLNPAQAREIVRAVGYELTRLDSFTEYDIGKISADEATYLLERHLISPDLIRRRNISSAFISSDGEVSVMINEEDHLREQYILRGCDLYKAYERISGIDDGIGQSVNFAFDEKLGYLTACPSNVGTGMRASVMMFLPGLAKYGKLEELLPALKANGLTVRGVFGEGTAAEGYSYQISNERTLGLSEADILSHMNEVTLNFADLEHRARERMLEEDELGYRDLCWRAYGTLTNCAVLSVKELTAGMVKVRLGVALGFFDADDVGALNDFIENMRPVSFRRGNCPGSRDEREQDILRAEIVHKVLPRLVRRPGEKRADAAGTGEGL</sequence>
<dbReference type="InterPro" id="IPR000749">
    <property type="entry name" value="ATP-guanido_PTrfase"/>
</dbReference>
<dbReference type="GO" id="GO:0004111">
    <property type="term" value="F:creatine kinase activity"/>
    <property type="evidence" value="ECO:0007669"/>
    <property type="project" value="InterPro"/>
</dbReference>
<feature type="binding site" evidence="5">
    <location>
        <begin position="192"/>
        <end position="197"/>
    </location>
    <ligand>
        <name>ATP</name>
        <dbReference type="ChEBI" id="CHEBI:30616"/>
    </ligand>
</feature>
<name>A0A9D1SHA0_9FIRM</name>
<dbReference type="Pfam" id="PF00217">
    <property type="entry name" value="ATP-gua_Ptrans"/>
    <property type="match status" value="1"/>
</dbReference>
<dbReference type="Gene3D" id="3.30.590.10">
    <property type="entry name" value="Glutamine synthetase/guanido kinase, catalytic domain"/>
    <property type="match status" value="1"/>
</dbReference>
<dbReference type="InterPro" id="IPR014746">
    <property type="entry name" value="Gln_synth/guanido_kin_cat_dom"/>
</dbReference>
<dbReference type="SUPFAM" id="SSF55931">
    <property type="entry name" value="Glutamine synthetase/guanido kinase"/>
    <property type="match status" value="1"/>
</dbReference>
<evidence type="ECO:0000313" key="8">
    <source>
        <dbReference type="EMBL" id="HIU59588.1"/>
    </source>
</evidence>
<dbReference type="PROSITE" id="PS00112">
    <property type="entry name" value="PHOSPHAGEN_KINASE"/>
    <property type="match status" value="1"/>
</dbReference>
<dbReference type="InterPro" id="IPR023660">
    <property type="entry name" value="Arg_Kinase"/>
</dbReference>
<dbReference type="InterPro" id="IPR022414">
    <property type="entry name" value="ATP-guanido_PTrfase_cat"/>
</dbReference>
<dbReference type="GO" id="GO:0046314">
    <property type="term" value="P:phosphocreatine biosynthetic process"/>
    <property type="evidence" value="ECO:0007669"/>
    <property type="project" value="InterPro"/>
</dbReference>
<reference evidence="8" key="1">
    <citation type="submission" date="2020-10" db="EMBL/GenBank/DDBJ databases">
        <authorList>
            <person name="Gilroy R."/>
        </authorList>
    </citation>
    <scope>NUCLEOTIDE SEQUENCE</scope>
    <source>
        <strain evidence="8">11687</strain>
    </source>
</reference>
<dbReference type="GO" id="GO:0005524">
    <property type="term" value="F:ATP binding"/>
    <property type="evidence" value="ECO:0007669"/>
    <property type="project" value="UniProtKB-UniRule"/>
</dbReference>
<evidence type="ECO:0000259" key="7">
    <source>
        <dbReference type="PROSITE" id="PS51510"/>
    </source>
</evidence>
<dbReference type="GO" id="GO:0005615">
    <property type="term" value="C:extracellular space"/>
    <property type="evidence" value="ECO:0007669"/>
    <property type="project" value="TreeGrafter"/>
</dbReference>
<keyword evidence="2 5" id="KW-0547">Nucleotide-binding</keyword>
<evidence type="ECO:0000256" key="5">
    <source>
        <dbReference type="PROSITE-ProRule" id="PRU00843"/>
    </source>
</evidence>
<feature type="binding site" evidence="5">
    <location>
        <begin position="161"/>
        <end position="165"/>
    </location>
    <ligand>
        <name>ATP</name>
        <dbReference type="ChEBI" id="CHEBI:30616"/>
    </ligand>
</feature>